<dbReference type="PANTHER" id="PTHR30151:SF0">
    <property type="entry name" value="ABC TRANSPORTER PERMEASE PROTEIN MJ0413-RELATED"/>
    <property type="match status" value="1"/>
</dbReference>
<dbReference type="Pfam" id="PF00528">
    <property type="entry name" value="BPD_transp_1"/>
    <property type="match status" value="1"/>
</dbReference>
<evidence type="ECO:0000256" key="3">
    <source>
        <dbReference type="ARBA" id="ARBA00022475"/>
    </source>
</evidence>
<dbReference type="PANTHER" id="PTHR30151">
    <property type="entry name" value="ALKANE SULFONATE ABC TRANSPORTER-RELATED, MEMBRANE SUBUNIT"/>
    <property type="match status" value="1"/>
</dbReference>
<feature type="transmembrane region" description="Helical" evidence="7">
    <location>
        <begin position="195"/>
        <end position="221"/>
    </location>
</feature>
<evidence type="ECO:0000313" key="10">
    <source>
        <dbReference type="Proteomes" id="UP000321337"/>
    </source>
</evidence>
<dbReference type="CDD" id="cd06261">
    <property type="entry name" value="TM_PBP2"/>
    <property type="match status" value="1"/>
</dbReference>
<evidence type="ECO:0000256" key="4">
    <source>
        <dbReference type="ARBA" id="ARBA00022692"/>
    </source>
</evidence>
<dbReference type="Proteomes" id="UP000321337">
    <property type="component" value="Unassembled WGS sequence"/>
</dbReference>
<feature type="transmembrane region" description="Helical" evidence="7">
    <location>
        <begin position="143"/>
        <end position="161"/>
    </location>
</feature>
<comment type="subcellular location">
    <subcellularLocation>
        <location evidence="1 7">Cell membrane</location>
        <topology evidence="1 7">Multi-pass membrane protein</topology>
    </subcellularLocation>
</comment>
<feature type="transmembrane region" description="Helical" evidence="7">
    <location>
        <begin position="87"/>
        <end position="107"/>
    </location>
</feature>
<feature type="domain" description="ABC transmembrane type-1" evidence="8">
    <location>
        <begin position="80"/>
        <end position="259"/>
    </location>
</feature>
<keyword evidence="4 7" id="KW-0812">Transmembrane</keyword>
<dbReference type="GO" id="GO:0055085">
    <property type="term" value="P:transmembrane transport"/>
    <property type="evidence" value="ECO:0007669"/>
    <property type="project" value="InterPro"/>
</dbReference>
<comment type="similarity">
    <text evidence="7">Belongs to the binding-protein-dependent transport system permease family.</text>
</comment>
<keyword evidence="3" id="KW-1003">Cell membrane</keyword>
<name>A0A512LD48_9PROT</name>
<reference evidence="9 10" key="1">
    <citation type="submission" date="2019-07" db="EMBL/GenBank/DDBJ databases">
        <title>Whole genome shotgun sequence of Thiobacillus plumbophilus NBRC 107929.</title>
        <authorList>
            <person name="Hosoyama A."/>
            <person name="Uohara A."/>
            <person name="Ohji S."/>
            <person name="Ichikawa N."/>
        </authorList>
    </citation>
    <scope>NUCLEOTIDE SEQUENCE [LARGE SCALE GENOMIC DNA]</scope>
    <source>
        <strain evidence="9 10">NBRC 107929</strain>
    </source>
</reference>
<keyword evidence="6 7" id="KW-0472">Membrane</keyword>
<evidence type="ECO:0000256" key="6">
    <source>
        <dbReference type="ARBA" id="ARBA00023136"/>
    </source>
</evidence>
<dbReference type="AlphaFoldDB" id="A0A512LD48"/>
<evidence type="ECO:0000256" key="1">
    <source>
        <dbReference type="ARBA" id="ARBA00004651"/>
    </source>
</evidence>
<accession>A0A512LD48</accession>
<dbReference type="SUPFAM" id="SSF161098">
    <property type="entry name" value="MetI-like"/>
    <property type="match status" value="1"/>
</dbReference>
<keyword evidence="2 7" id="KW-0813">Transport</keyword>
<comment type="caution">
    <text evidence="9">The sequence shown here is derived from an EMBL/GenBank/DDBJ whole genome shotgun (WGS) entry which is preliminary data.</text>
</comment>
<evidence type="ECO:0000313" key="9">
    <source>
        <dbReference type="EMBL" id="GEP32061.1"/>
    </source>
</evidence>
<evidence type="ECO:0000256" key="2">
    <source>
        <dbReference type="ARBA" id="ARBA00022448"/>
    </source>
</evidence>
<dbReference type="GO" id="GO:0005886">
    <property type="term" value="C:plasma membrane"/>
    <property type="evidence" value="ECO:0007669"/>
    <property type="project" value="UniProtKB-SubCell"/>
</dbReference>
<organism evidence="9 10">
    <name type="scientific">Sulfuriferula plumbiphila</name>
    <dbReference type="NCBI Taxonomy" id="171865"/>
    <lineage>
        <taxon>Bacteria</taxon>
        <taxon>Pseudomonadati</taxon>
        <taxon>Pseudomonadota</taxon>
        <taxon>Betaproteobacteria</taxon>
        <taxon>Nitrosomonadales</taxon>
        <taxon>Sulfuricellaceae</taxon>
        <taxon>Sulfuriferula</taxon>
    </lineage>
</organism>
<dbReference type="InterPro" id="IPR035906">
    <property type="entry name" value="MetI-like_sf"/>
</dbReference>
<protein>
    <submittedName>
        <fullName evidence="9">ABC transporter permease</fullName>
    </submittedName>
</protein>
<sequence>MMKAAEESMKASIADRPVKRSRRLPKMNWRGALAVAAFFLAWHLLVLLKAPGFREVASPVEVLHTFLTQYMGNPKYWNSWVASFKRVIYGFVLAQVLGIPLGLLLGTRETFHNLVYPVIEILRLIPPLAWVPISILFWPTTELSIIFITFIGAFFIIVINVHDAVRNIKKEHYWLALSLGANGSQVFRRIMIPSVIPSIAVGMTLGMAVTWNVVIAAEMIAGDNGLGRLTWEGYVSHTVTVVIIGMISIGLAGYLSTIGVDYLEKKMMPWRSTR</sequence>
<keyword evidence="10" id="KW-1185">Reference proteome</keyword>
<evidence type="ECO:0000259" key="8">
    <source>
        <dbReference type="PROSITE" id="PS50928"/>
    </source>
</evidence>
<gene>
    <name evidence="9" type="ORF">TPL01_31990</name>
</gene>
<evidence type="ECO:0000256" key="5">
    <source>
        <dbReference type="ARBA" id="ARBA00022989"/>
    </source>
</evidence>
<dbReference type="EMBL" id="BKAD01000045">
    <property type="protein sequence ID" value="GEP32061.1"/>
    <property type="molecule type" value="Genomic_DNA"/>
</dbReference>
<keyword evidence="5 7" id="KW-1133">Transmembrane helix</keyword>
<dbReference type="PROSITE" id="PS50928">
    <property type="entry name" value="ABC_TM1"/>
    <property type="match status" value="1"/>
</dbReference>
<evidence type="ECO:0000256" key="7">
    <source>
        <dbReference type="RuleBase" id="RU363032"/>
    </source>
</evidence>
<dbReference type="Gene3D" id="1.10.3720.10">
    <property type="entry name" value="MetI-like"/>
    <property type="match status" value="1"/>
</dbReference>
<proteinExistence type="inferred from homology"/>
<dbReference type="RefSeq" id="WP_223264646.1">
    <property type="nucleotide sequence ID" value="NZ_AP021884.1"/>
</dbReference>
<feature type="transmembrane region" description="Helical" evidence="7">
    <location>
        <begin position="114"/>
        <end position="137"/>
    </location>
</feature>
<dbReference type="InterPro" id="IPR000515">
    <property type="entry name" value="MetI-like"/>
</dbReference>
<feature type="transmembrane region" description="Helical" evidence="7">
    <location>
        <begin position="241"/>
        <end position="263"/>
    </location>
</feature>